<keyword evidence="2" id="KW-1185">Reference proteome</keyword>
<gene>
    <name evidence="1" type="ORF">BCR35DRAFT_4903</name>
</gene>
<protein>
    <submittedName>
        <fullName evidence="1">Uncharacterized protein</fullName>
    </submittedName>
</protein>
<evidence type="ECO:0000313" key="2">
    <source>
        <dbReference type="Proteomes" id="UP000193467"/>
    </source>
</evidence>
<dbReference type="InParanoid" id="A0A1Y2G3V3"/>
<name>A0A1Y2G3V3_9BASI</name>
<dbReference type="EMBL" id="MCGR01000001">
    <property type="protein sequence ID" value="ORY92626.1"/>
    <property type="molecule type" value="Genomic_DNA"/>
</dbReference>
<dbReference type="Proteomes" id="UP000193467">
    <property type="component" value="Unassembled WGS sequence"/>
</dbReference>
<evidence type="ECO:0000313" key="1">
    <source>
        <dbReference type="EMBL" id="ORY92626.1"/>
    </source>
</evidence>
<dbReference type="AlphaFoldDB" id="A0A1Y2G3V3"/>
<accession>A0A1Y2G3V3</accession>
<proteinExistence type="predicted"/>
<comment type="caution">
    <text evidence="1">The sequence shown here is derived from an EMBL/GenBank/DDBJ whole genome shotgun (WGS) entry which is preliminary data.</text>
</comment>
<sequence length="154" mass="17402">MPCLEDLALTVTDMDEVIREEELDRVEEGILCHAAKVKRFSFAIADSERPLSLPQNVWPSFTALEHLVLDNKAPVDRIIPSLPTRLLTFRLRSPFEDEAPSLKGLLDAMHSRPRALETLSDIILPIYTPSHSACDEEDELLSLCRDSRARDQGH</sequence>
<reference evidence="1 2" key="1">
    <citation type="submission" date="2016-07" db="EMBL/GenBank/DDBJ databases">
        <title>Pervasive Adenine N6-methylation of Active Genes in Fungi.</title>
        <authorList>
            <consortium name="DOE Joint Genome Institute"/>
            <person name="Mondo S.J."/>
            <person name="Dannebaum R.O."/>
            <person name="Kuo R.C."/>
            <person name="Labutti K."/>
            <person name="Haridas S."/>
            <person name="Kuo A."/>
            <person name="Salamov A."/>
            <person name="Ahrendt S.R."/>
            <person name="Lipzen A."/>
            <person name="Sullivan W."/>
            <person name="Andreopoulos W.B."/>
            <person name="Clum A."/>
            <person name="Lindquist E."/>
            <person name="Daum C."/>
            <person name="Ramamoorthy G.K."/>
            <person name="Gryganskyi A."/>
            <person name="Culley D."/>
            <person name="Magnuson J.K."/>
            <person name="James T.Y."/>
            <person name="O'Malley M.A."/>
            <person name="Stajich J.E."/>
            <person name="Spatafora J.W."/>
            <person name="Visel A."/>
            <person name="Grigoriev I.V."/>
        </authorList>
    </citation>
    <scope>NUCLEOTIDE SEQUENCE [LARGE SCALE GENOMIC DNA]</scope>
    <source>
        <strain evidence="1 2">62-1032</strain>
    </source>
</reference>
<organism evidence="1 2">
    <name type="scientific">Leucosporidium creatinivorum</name>
    <dbReference type="NCBI Taxonomy" id="106004"/>
    <lineage>
        <taxon>Eukaryota</taxon>
        <taxon>Fungi</taxon>
        <taxon>Dikarya</taxon>
        <taxon>Basidiomycota</taxon>
        <taxon>Pucciniomycotina</taxon>
        <taxon>Microbotryomycetes</taxon>
        <taxon>Leucosporidiales</taxon>
        <taxon>Leucosporidium</taxon>
    </lineage>
</organism>